<dbReference type="InterPro" id="IPR025668">
    <property type="entry name" value="Tnp_DDE_dom"/>
</dbReference>
<proteinExistence type="predicted"/>
<dbReference type="STRING" id="549386.SAMN02927923_04437"/>
<evidence type="ECO:0000313" key="2">
    <source>
        <dbReference type="EMBL" id="SCZ13363.1"/>
    </source>
</evidence>
<dbReference type="EMBL" id="FMVJ01000021">
    <property type="protein sequence ID" value="SCZ13363.1"/>
    <property type="molecule type" value="Genomic_DNA"/>
</dbReference>
<evidence type="ECO:0000313" key="3">
    <source>
        <dbReference type="Proteomes" id="UP000199569"/>
    </source>
</evidence>
<dbReference type="PANTHER" id="PTHR30007">
    <property type="entry name" value="PHP DOMAIN PROTEIN"/>
    <property type="match status" value="1"/>
</dbReference>
<dbReference type="Pfam" id="PF13586">
    <property type="entry name" value="DDE_Tnp_1_2"/>
    <property type="match status" value="1"/>
</dbReference>
<dbReference type="Proteomes" id="UP000199569">
    <property type="component" value="Unassembled WGS sequence"/>
</dbReference>
<dbReference type="PANTHER" id="PTHR30007:SF0">
    <property type="entry name" value="TRANSPOSASE"/>
    <property type="match status" value="1"/>
</dbReference>
<sequence>MSIKCYTGERAADAARVHGIELEVVKLPEAKRGLVLLPRRWVVERTFGWATRFRRLVRDYERFPQTLADLHVIALVCMMLRHAANYIAVHICKTIV</sequence>
<dbReference type="AlphaFoldDB" id="A0A1G5LKC2"/>
<evidence type="ECO:0000259" key="1">
    <source>
        <dbReference type="Pfam" id="PF13586"/>
    </source>
</evidence>
<reference evidence="2 3" key="1">
    <citation type="submission" date="2016-10" db="EMBL/GenBank/DDBJ databases">
        <authorList>
            <person name="de Groot N.N."/>
        </authorList>
    </citation>
    <scope>NUCLEOTIDE SEQUENCE [LARGE SCALE GENOMIC DNA]</scope>
    <source>
        <strain evidence="2 3">CGMCC 1.7666</strain>
    </source>
</reference>
<name>A0A1G5LKC2_9HYPH</name>
<protein>
    <submittedName>
        <fullName evidence="2">Transposase DDE domain-containing protein</fullName>
    </submittedName>
</protein>
<accession>A0A1G5LKC2</accession>
<feature type="domain" description="Transposase DDE" evidence="1">
    <location>
        <begin position="5"/>
        <end position="81"/>
    </location>
</feature>
<organism evidence="2 3">
    <name type="scientific">Microvirga guangxiensis</name>
    <dbReference type="NCBI Taxonomy" id="549386"/>
    <lineage>
        <taxon>Bacteria</taxon>
        <taxon>Pseudomonadati</taxon>
        <taxon>Pseudomonadota</taxon>
        <taxon>Alphaproteobacteria</taxon>
        <taxon>Hyphomicrobiales</taxon>
        <taxon>Methylobacteriaceae</taxon>
        <taxon>Microvirga</taxon>
    </lineage>
</organism>
<gene>
    <name evidence="2" type="ORF">SAMN02927923_04437</name>
</gene>
<keyword evidence="3" id="KW-1185">Reference proteome</keyword>